<reference evidence="6 7" key="1">
    <citation type="submission" date="2021-05" db="EMBL/GenBank/DDBJ databases">
        <title>Kineosporia and Streptomyces sp. nov. two new marine actinobacteria isolated from Coral.</title>
        <authorList>
            <person name="Buangrab K."/>
            <person name="Sutthacheep M."/>
            <person name="Yeemin T."/>
            <person name="Harunari E."/>
            <person name="Igarashi Y."/>
            <person name="Kanchanasin P."/>
            <person name="Tanasupawat S."/>
            <person name="Phongsopitanun W."/>
        </authorList>
    </citation>
    <scope>NUCLEOTIDE SEQUENCE [LARGE SCALE GENOMIC DNA]</scope>
    <source>
        <strain evidence="6 7">J2-2</strain>
    </source>
</reference>
<sequence>MASAGRVLPVNDVAPPRGPLDLNLLRTFLAVYRAGSFTTAAARLGLSQPTVTAQIRALEQQTTRPLFTRLPRGTEPTAFAHELAARVTLPLDALAGVGDADRLESRPSPVHLAGPSELLCTRVLPALAPLVAGGVGLRVAQGQTEHLVEQLRAGQQDLVIATRRPRGRSLESVALADEEYLLVAAPTWAGALAGRDPGTGLSSLLREVPLVSYAEDMPIVRRYWRTVFGKQIPPGGAAMTVPNLHAVVAALVAGAGYSVLPRSICQEHLDAGRLLVLDDPAEPPLNTLFLVQRPGSEANPDVARVREVLREAARSW</sequence>
<keyword evidence="2" id="KW-0805">Transcription regulation</keyword>
<dbReference type="Pfam" id="PF03466">
    <property type="entry name" value="LysR_substrate"/>
    <property type="match status" value="1"/>
</dbReference>
<dbReference type="EMBL" id="JAHBAY010000002">
    <property type="protein sequence ID" value="MBT0768625.1"/>
    <property type="molecule type" value="Genomic_DNA"/>
</dbReference>
<dbReference type="Gene3D" id="1.10.10.10">
    <property type="entry name" value="Winged helix-like DNA-binding domain superfamily/Winged helix DNA-binding domain"/>
    <property type="match status" value="1"/>
</dbReference>
<accession>A0ABS5TC47</accession>
<dbReference type="PANTHER" id="PTHR30126:SF39">
    <property type="entry name" value="HTH-TYPE TRANSCRIPTIONAL REGULATOR CYSL"/>
    <property type="match status" value="1"/>
</dbReference>
<dbReference type="Proteomes" id="UP001197247">
    <property type="component" value="Unassembled WGS sequence"/>
</dbReference>
<dbReference type="Gene3D" id="3.40.190.10">
    <property type="entry name" value="Periplasmic binding protein-like II"/>
    <property type="match status" value="2"/>
</dbReference>
<comment type="caution">
    <text evidence="6">The sequence shown here is derived from an EMBL/GenBank/DDBJ whole genome shotgun (WGS) entry which is preliminary data.</text>
</comment>
<dbReference type="Pfam" id="PF00126">
    <property type="entry name" value="HTH_1"/>
    <property type="match status" value="1"/>
</dbReference>
<dbReference type="InterPro" id="IPR005119">
    <property type="entry name" value="LysR_subst-bd"/>
</dbReference>
<evidence type="ECO:0000313" key="6">
    <source>
        <dbReference type="EMBL" id="MBT0768625.1"/>
    </source>
</evidence>
<evidence type="ECO:0000313" key="7">
    <source>
        <dbReference type="Proteomes" id="UP001197247"/>
    </source>
</evidence>
<dbReference type="PANTHER" id="PTHR30126">
    <property type="entry name" value="HTH-TYPE TRANSCRIPTIONAL REGULATOR"/>
    <property type="match status" value="1"/>
</dbReference>
<evidence type="ECO:0000256" key="3">
    <source>
        <dbReference type="ARBA" id="ARBA00023125"/>
    </source>
</evidence>
<dbReference type="SUPFAM" id="SSF53850">
    <property type="entry name" value="Periplasmic binding protein-like II"/>
    <property type="match status" value="1"/>
</dbReference>
<dbReference type="InterPro" id="IPR036388">
    <property type="entry name" value="WH-like_DNA-bd_sf"/>
</dbReference>
<dbReference type="InterPro" id="IPR000847">
    <property type="entry name" value="LysR_HTH_N"/>
</dbReference>
<dbReference type="CDD" id="cd05466">
    <property type="entry name" value="PBP2_LTTR_substrate"/>
    <property type="match status" value="1"/>
</dbReference>
<comment type="similarity">
    <text evidence="1">Belongs to the LysR transcriptional regulatory family.</text>
</comment>
<keyword evidence="7" id="KW-1185">Reference proteome</keyword>
<keyword evidence="3" id="KW-0238">DNA-binding</keyword>
<keyword evidence="4" id="KW-0804">Transcription</keyword>
<dbReference type="PRINTS" id="PR00039">
    <property type="entry name" value="HTHLYSR"/>
</dbReference>
<dbReference type="PROSITE" id="PS50931">
    <property type="entry name" value="HTH_LYSR"/>
    <property type="match status" value="1"/>
</dbReference>
<name>A0ABS5TC47_9ACTN</name>
<dbReference type="InterPro" id="IPR036390">
    <property type="entry name" value="WH_DNA-bd_sf"/>
</dbReference>
<dbReference type="RefSeq" id="WP_214154918.1">
    <property type="nucleotide sequence ID" value="NZ_JAHBAY010000002.1"/>
</dbReference>
<protein>
    <submittedName>
        <fullName evidence="6">LysR family transcriptional regulator</fullName>
    </submittedName>
</protein>
<evidence type="ECO:0000256" key="2">
    <source>
        <dbReference type="ARBA" id="ARBA00023015"/>
    </source>
</evidence>
<evidence type="ECO:0000256" key="1">
    <source>
        <dbReference type="ARBA" id="ARBA00009437"/>
    </source>
</evidence>
<organism evidence="6 7">
    <name type="scientific">Kineosporia corallincola</name>
    <dbReference type="NCBI Taxonomy" id="2835133"/>
    <lineage>
        <taxon>Bacteria</taxon>
        <taxon>Bacillati</taxon>
        <taxon>Actinomycetota</taxon>
        <taxon>Actinomycetes</taxon>
        <taxon>Kineosporiales</taxon>
        <taxon>Kineosporiaceae</taxon>
        <taxon>Kineosporia</taxon>
    </lineage>
</organism>
<gene>
    <name evidence="6" type="ORF">KIH74_06785</name>
</gene>
<dbReference type="SUPFAM" id="SSF46785">
    <property type="entry name" value="Winged helix' DNA-binding domain"/>
    <property type="match status" value="1"/>
</dbReference>
<evidence type="ECO:0000259" key="5">
    <source>
        <dbReference type="PROSITE" id="PS50931"/>
    </source>
</evidence>
<proteinExistence type="inferred from homology"/>
<feature type="domain" description="HTH lysR-type" evidence="5">
    <location>
        <begin position="20"/>
        <end position="77"/>
    </location>
</feature>
<evidence type="ECO:0000256" key="4">
    <source>
        <dbReference type="ARBA" id="ARBA00023163"/>
    </source>
</evidence>